<evidence type="ECO:0000256" key="1">
    <source>
        <dbReference type="ARBA" id="ARBA00034125"/>
    </source>
</evidence>
<protein>
    <submittedName>
        <fullName evidence="5">Putative duf1212 domain membrane protein prm10</fullName>
    </submittedName>
</protein>
<accession>A0A1W2TMY0</accession>
<keyword evidence="3" id="KW-0812">Transmembrane</keyword>
<keyword evidence="3" id="KW-0472">Membrane</keyword>
<feature type="region of interest" description="Disordered" evidence="2">
    <location>
        <begin position="293"/>
        <end position="314"/>
    </location>
</feature>
<feature type="transmembrane region" description="Helical" evidence="3">
    <location>
        <begin position="479"/>
        <end position="497"/>
    </location>
</feature>
<evidence type="ECO:0000256" key="3">
    <source>
        <dbReference type="SAM" id="Phobius"/>
    </source>
</evidence>
<evidence type="ECO:0000313" key="6">
    <source>
        <dbReference type="Proteomes" id="UP000054516"/>
    </source>
</evidence>
<proteinExistence type="inferred from homology"/>
<feature type="transmembrane region" description="Helical" evidence="3">
    <location>
        <begin position="656"/>
        <end position="676"/>
    </location>
</feature>
<dbReference type="GO" id="GO:0022857">
    <property type="term" value="F:transmembrane transporter activity"/>
    <property type="evidence" value="ECO:0007669"/>
    <property type="project" value="InterPro"/>
</dbReference>
<feature type="compositionally biased region" description="Polar residues" evidence="2">
    <location>
        <begin position="37"/>
        <end position="48"/>
    </location>
</feature>
<dbReference type="AlphaFoldDB" id="A0A1W2TMY0"/>
<feature type="compositionally biased region" description="Basic and acidic residues" evidence="2">
    <location>
        <begin position="1"/>
        <end position="13"/>
    </location>
</feature>
<gene>
    <name evidence="5" type="ORF">SAMD00023353_3600020</name>
</gene>
<dbReference type="EMBL" id="DF977481">
    <property type="protein sequence ID" value="GAP89710.1"/>
    <property type="molecule type" value="Genomic_DNA"/>
</dbReference>
<dbReference type="PANTHER" id="PTHR31082:SF4">
    <property type="entry name" value="PHEROMONE-REGULATED MEMBRANE PROTEIN 10"/>
    <property type="match status" value="1"/>
</dbReference>
<dbReference type="PANTHER" id="PTHR31082">
    <property type="entry name" value="PHEROMONE-REGULATED MEMBRANE PROTEIN 10"/>
    <property type="match status" value="1"/>
</dbReference>
<feature type="transmembrane region" description="Helical" evidence="3">
    <location>
        <begin position="683"/>
        <end position="714"/>
    </location>
</feature>
<feature type="transmembrane region" description="Helical" evidence="3">
    <location>
        <begin position="568"/>
        <end position="589"/>
    </location>
</feature>
<comment type="similarity">
    <text evidence="1">Belongs to the ThrE exporter (TC 2.A.79) family.</text>
</comment>
<feature type="compositionally biased region" description="Low complexity" evidence="2">
    <location>
        <begin position="254"/>
        <end position="263"/>
    </location>
</feature>
<keyword evidence="6" id="KW-1185">Reference proteome</keyword>
<dbReference type="Pfam" id="PF06738">
    <property type="entry name" value="ThrE"/>
    <property type="match status" value="1"/>
</dbReference>
<feature type="transmembrane region" description="Helical" evidence="3">
    <location>
        <begin position="534"/>
        <end position="556"/>
    </location>
</feature>
<evidence type="ECO:0000259" key="4">
    <source>
        <dbReference type="Pfam" id="PF06738"/>
    </source>
</evidence>
<sequence length="774" mass="83729">MEGSHPDPPRELDNLPPTAIVRPEATGDGTVDRDTSRSPTGNRMSAQQERPKVRFNNEQALEEAERARADQQSPPGSRKLRPALSRNPNSFGSASSDVVDGPLSPEKLASAAAAAQRARAVAIDAWRDSSRRWSMDSEAMTEASYPEAPEAPMAESYPSSDVKGDASSPSDQGAKLTAEAEGLLKAHIQHLDSALRDISAGNQSQAELNSGMADEDHVSSGNARGGVFYQLLQAYRNPMYDQAHDQRAKKNDITPGSSGTTTPTRRKWYEQDKELRSQETIAGLAAASMKLANPAERSSAVPTPLETRKRRGNKRASGRIMSMMGLARDDEVKITIHVADILKRQKYIVKMCRALMLFGAPTHRLEEYLAMSARVLEIDSQFLYIPDCMVISFDDVLTHTTEVRIVRTAQSVNLGKLKDVHDIYKEVLHDVISLDDALARLDEVIKAEPLYPVWVCVLMYGLASAAVSCFFKARLIDLPIIFAMGTLLGFLQLVVAPRSKTYNTVFEISAAILLTFLARAFGSISGGNVFCFSAITQGSIALILPGWLVLSSALELHSKAMVPGAIRLVYAIIYSLFLVYGITVGTALYGAIDSNAVTETTCQNPLSPYWNFLFVPLYIFFVTFTVQAKWTQMPVMILIALAGYTVNFFTSQKFAASPSIAYTFGAFTVGVLANLYSRIRHGVAAAVLLPAVYVQVPGSLASTGAITSGLVIAANLTGSNGAGTTDADNIQLNAAVFNVAASMIQIAIGITVGLLISALVVYPTGKRRSGLWTL</sequence>
<feature type="transmembrane region" description="Helical" evidence="3">
    <location>
        <begin position="633"/>
        <end position="650"/>
    </location>
</feature>
<reference evidence="5" key="1">
    <citation type="submission" date="2016-03" db="EMBL/GenBank/DDBJ databases">
        <title>Draft genome sequence of Rosellinia necatrix.</title>
        <authorList>
            <person name="Kanematsu S."/>
        </authorList>
    </citation>
    <scope>NUCLEOTIDE SEQUENCE [LARGE SCALE GENOMIC DNA]</scope>
    <source>
        <strain evidence="5">W97</strain>
    </source>
</reference>
<feature type="transmembrane region" description="Helical" evidence="3">
    <location>
        <begin position="450"/>
        <end position="473"/>
    </location>
</feature>
<feature type="compositionally biased region" description="Basic and acidic residues" evidence="2">
    <location>
        <begin position="242"/>
        <end position="252"/>
    </location>
</feature>
<feature type="transmembrane region" description="Helical" evidence="3">
    <location>
        <begin position="504"/>
        <end position="522"/>
    </location>
</feature>
<name>A0A1W2TMY0_ROSNE</name>
<feature type="compositionally biased region" description="Polar residues" evidence="2">
    <location>
        <begin position="86"/>
        <end position="96"/>
    </location>
</feature>
<dbReference type="InterPro" id="IPR051361">
    <property type="entry name" value="ThrE/Ser_Exporter"/>
</dbReference>
<dbReference type="InterPro" id="IPR010619">
    <property type="entry name" value="ThrE-like_N"/>
</dbReference>
<evidence type="ECO:0000313" key="5">
    <source>
        <dbReference type="EMBL" id="GAP89710.1"/>
    </source>
</evidence>
<feature type="compositionally biased region" description="Basic and acidic residues" evidence="2">
    <location>
        <begin position="125"/>
        <end position="135"/>
    </location>
</feature>
<keyword evidence="3" id="KW-1133">Transmembrane helix</keyword>
<dbReference type="Proteomes" id="UP000054516">
    <property type="component" value="Unassembled WGS sequence"/>
</dbReference>
<feature type="transmembrane region" description="Helical" evidence="3">
    <location>
        <begin position="609"/>
        <end position="626"/>
    </location>
</feature>
<feature type="transmembrane region" description="Helical" evidence="3">
    <location>
        <begin position="734"/>
        <end position="762"/>
    </location>
</feature>
<feature type="region of interest" description="Disordered" evidence="2">
    <location>
        <begin position="241"/>
        <end position="268"/>
    </location>
</feature>
<feature type="region of interest" description="Disordered" evidence="2">
    <location>
        <begin position="1"/>
        <end position="103"/>
    </location>
</feature>
<evidence type="ECO:0000256" key="2">
    <source>
        <dbReference type="SAM" id="MobiDB-lite"/>
    </source>
</evidence>
<dbReference type="OrthoDB" id="413008at2759"/>
<organism evidence="5">
    <name type="scientific">Rosellinia necatrix</name>
    <name type="common">White root-rot fungus</name>
    <dbReference type="NCBI Taxonomy" id="77044"/>
    <lineage>
        <taxon>Eukaryota</taxon>
        <taxon>Fungi</taxon>
        <taxon>Dikarya</taxon>
        <taxon>Ascomycota</taxon>
        <taxon>Pezizomycotina</taxon>
        <taxon>Sordariomycetes</taxon>
        <taxon>Xylariomycetidae</taxon>
        <taxon>Xylariales</taxon>
        <taxon>Xylariaceae</taxon>
        <taxon>Rosellinia</taxon>
    </lineage>
</organism>
<feature type="domain" description="Threonine/serine exporter-like N-terminal" evidence="4">
    <location>
        <begin position="347"/>
        <end position="588"/>
    </location>
</feature>
<feature type="region of interest" description="Disordered" evidence="2">
    <location>
        <begin position="125"/>
        <end position="174"/>
    </location>
</feature>